<dbReference type="Pfam" id="PF04014">
    <property type="entry name" value="MazE_antitoxin"/>
    <property type="match status" value="1"/>
</dbReference>
<keyword evidence="2" id="KW-0238">DNA-binding</keyword>
<dbReference type="InterPro" id="IPR037914">
    <property type="entry name" value="SpoVT-AbrB_sf"/>
</dbReference>
<dbReference type="KEGG" id="tput:QJT81_02685"/>
<sequence>MMQSALAKVFTSGNSQAIRLPKQFRLDVKEVFIRWSGNNLVIMPHPDSWAGFMQGCTGFSDDFSTNSDALPADIERRGFE</sequence>
<feature type="domain" description="SpoVT-AbrB" evidence="3">
    <location>
        <begin position="7"/>
        <end position="47"/>
    </location>
</feature>
<evidence type="ECO:0000313" key="4">
    <source>
        <dbReference type="EMBL" id="WGZ94911.1"/>
    </source>
</evidence>
<dbReference type="AlphaFoldDB" id="A0AA95HCS5"/>
<dbReference type="InterPro" id="IPR051734">
    <property type="entry name" value="VapB_TA_antitoxins"/>
</dbReference>
<comment type="similarity">
    <text evidence="1">Belongs to the VapB family.</text>
</comment>
<dbReference type="PANTHER" id="PTHR37550:SF3">
    <property type="entry name" value="ANTITOXIN VAPB1"/>
    <property type="match status" value="1"/>
</dbReference>
<dbReference type="InterPro" id="IPR047976">
    <property type="entry name" value="Anti_VapB2-like"/>
</dbReference>
<reference evidence="4" key="1">
    <citation type="journal article" date="2023" name="Int. J. Mol. Sci.">
        <title>Metagenomics Revealed a New Genus 'Candidatus Thiocaldithrix dubininis' gen. nov., sp. nov. and a New Species 'Candidatus Thiothrix putei' sp. nov. in the Family Thiotrichaceae, Some Members of Which Have Traits of Both Na+- and H+-Motive Energetics.</title>
        <authorList>
            <person name="Ravin N.V."/>
            <person name="Muntyan M.S."/>
            <person name="Smolyakov D.D."/>
            <person name="Rudenko T.S."/>
            <person name="Beletsky A.V."/>
            <person name="Mardanov A.V."/>
            <person name="Grabovich M.Y."/>
        </authorList>
    </citation>
    <scope>NUCLEOTIDE SEQUENCE</scope>
    <source>
        <strain evidence="4">GKL-02</strain>
    </source>
</reference>
<dbReference type="EMBL" id="CP124756">
    <property type="protein sequence ID" value="WGZ94911.1"/>
    <property type="molecule type" value="Genomic_DNA"/>
</dbReference>
<evidence type="ECO:0000256" key="2">
    <source>
        <dbReference type="PROSITE-ProRule" id="PRU01076"/>
    </source>
</evidence>
<dbReference type="PROSITE" id="PS51740">
    <property type="entry name" value="SPOVT_ABRB"/>
    <property type="match status" value="1"/>
</dbReference>
<organism evidence="4">
    <name type="scientific">Candidatus Thiothrix putei</name>
    <dbReference type="NCBI Taxonomy" id="3080811"/>
    <lineage>
        <taxon>Bacteria</taxon>
        <taxon>Pseudomonadati</taxon>
        <taxon>Pseudomonadota</taxon>
        <taxon>Gammaproteobacteria</taxon>
        <taxon>Thiotrichales</taxon>
        <taxon>Thiotrichaceae</taxon>
        <taxon>Thiothrix</taxon>
    </lineage>
</organism>
<dbReference type="Gene3D" id="2.10.260.10">
    <property type="match status" value="1"/>
</dbReference>
<dbReference type="Proteomes" id="UP001301326">
    <property type="component" value="Chromosome"/>
</dbReference>
<reference evidence="4" key="2">
    <citation type="submission" date="2023-04" db="EMBL/GenBank/DDBJ databases">
        <authorList>
            <person name="Beletskiy A.V."/>
            <person name="Mardanov A.V."/>
            <person name="Ravin N.V."/>
        </authorList>
    </citation>
    <scope>NUCLEOTIDE SEQUENCE</scope>
    <source>
        <strain evidence="4">GKL-02</strain>
    </source>
</reference>
<dbReference type="GO" id="GO:0003677">
    <property type="term" value="F:DNA binding"/>
    <property type="evidence" value="ECO:0007669"/>
    <property type="project" value="UniProtKB-UniRule"/>
</dbReference>
<accession>A0AA95HCS5</accession>
<name>A0AA95HCS5_9GAMM</name>
<dbReference type="NCBIfam" id="NF040493">
    <property type="entry name" value="TA_anti_VapB"/>
    <property type="match status" value="1"/>
</dbReference>
<evidence type="ECO:0000256" key="1">
    <source>
        <dbReference type="ARBA" id="ARBA00007924"/>
    </source>
</evidence>
<gene>
    <name evidence="4" type="ORF">QJT81_02685</name>
</gene>
<evidence type="ECO:0000259" key="3">
    <source>
        <dbReference type="PROSITE" id="PS51740"/>
    </source>
</evidence>
<dbReference type="PANTHER" id="PTHR37550">
    <property type="entry name" value="ANTITOXIN VAPB1"/>
    <property type="match status" value="1"/>
</dbReference>
<dbReference type="InterPro" id="IPR007159">
    <property type="entry name" value="SpoVT-AbrB_dom"/>
</dbReference>
<protein>
    <submittedName>
        <fullName evidence="4">Antitoxin</fullName>
    </submittedName>
</protein>
<proteinExistence type="inferred from homology"/>
<dbReference type="SUPFAM" id="SSF89447">
    <property type="entry name" value="AbrB/MazE/MraZ-like"/>
    <property type="match status" value="1"/>
</dbReference>